<keyword evidence="4" id="KW-0378">Hydrolase</keyword>
<dbReference type="InterPro" id="IPR021109">
    <property type="entry name" value="Peptidase_aspartic_dom_sf"/>
</dbReference>
<dbReference type="InterPro" id="IPR000477">
    <property type="entry name" value="RT_dom"/>
</dbReference>
<feature type="compositionally biased region" description="Pro residues" evidence="6">
    <location>
        <begin position="594"/>
        <end position="605"/>
    </location>
</feature>
<dbReference type="CDD" id="cd01647">
    <property type="entry name" value="RT_LTR"/>
    <property type="match status" value="1"/>
</dbReference>
<evidence type="ECO:0000256" key="1">
    <source>
        <dbReference type="ARBA" id="ARBA00022679"/>
    </source>
</evidence>
<dbReference type="Proteomes" id="UP001231189">
    <property type="component" value="Unassembled WGS sequence"/>
</dbReference>
<accession>A0AAD8RV68</accession>
<dbReference type="InterPro" id="IPR005162">
    <property type="entry name" value="Retrotrans_gag_dom"/>
</dbReference>
<dbReference type="InterPro" id="IPR043128">
    <property type="entry name" value="Rev_trsase/Diguanyl_cyclase"/>
</dbReference>
<dbReference type="EMBL" id="JAUUTY010000005">
    <property type="protein sequence ID" value="KAK1631704.1"/>
    <property type="molecule type" value="Genomic_DNA"/>
</dbReference>
<dbReference type="GO" id="GO:0004519">
    <property type="term" value="F:endonuclease activity"/>
    <property type="evidence" value="ECO:0007669"/>
    <property type="project" value="UniProtKB-KW"/>
</dbReference>
<protein>
    <recommendedName>
        <fullName evidence="11">Reverse transcriptase domain-containing protein</fullName>
    </recommendedName>
</protein>
<name>A0AAD8RV68_LOLMU</name>
<organism evidence="9 10">
    <name type="scientific">Lolium multiflorum</name>
    <name type="common">Italian ryegrass</name>
    <name type="synonym">Lolium perenne subsp. multiflorum</name>
    <dbReference type="NCBI Taxonomy" id="4521"/>
    <lineage>
        <taxon>Eukaryota</taxon>
        <taxon>Viridiplantae</taxon>
        <taxon>Streptophyta</taxon>
        <taxon>Embryophyta</taxon>
        <taxon>Tracheophyta</taxon>
        <taxon>Spermatophyta</taxon>
        <taxon>Magnoliopsida</taxon>
        <taxon>Liliopsida</taxon>
        <taxon>Poales</taxon>
        <taxon>Poaceae</taxon>
        <taxon>BOP clade</taxon>
        <taxon>Pooideae</taxon>
        <taxon>Poodae</taxon>
        <taxon>Poeae</taxon>
        <taxon>Poeae Chloroplast Group 2 (Poeae type)</taxon>
        <taxon>Loliodinae</taxon>
        <taxon>Loliinae</taxon>
        <taxon>Lolium</taxon>
    </lineage>
</organism>
<evidence type="ECO:0000256" key="3">
    <source>
        <dbReference type="ARBA" id="ARBA00022722"/>
    </source>
</evidence>
<evidence type="ECO:0000313" key="9">
    <source>
        <dbReference type="EMBL" id="KAK1631704.1"/>
    </source>
</evidence>
<feature type="coiled-coil region" evidence="5">
    <location>
        <begin position="1677"/>
        <end position="1723"/>
    </location>
</feature>
<dbReference type="Gene3D" id="2.40.70.10">
    <property type="entry name" value="Acid Proteases"/>
    <property type="match status" value="1"/>
</dbReference>
<comment type="caution">
    <text evidence="9">The sequence shown here is derived from an EMBL/GenBank/DDBJ whole genome shotgun (WGS) entry which is preliminary data.</text>
</comment>
<dbReference type="Gene3D" id="3.30.70.270">
    <property type="match status" value="2"/>
</dbReference>
<keyword evidence="10" id="KW-1185">Reference proteome</keyword>
<feature type="coiled-coil region" evidence="5">
    <location>
        <begin position="462"/>
        <end position="489"/>
    </location>
</feature>
<feature type="compositionally biased region" description="Basic and acidic residues" evidence="6">
    <location>
        <begin position="666"/>
        <end position="719"/>
    </location>
</feature>
<dbReference type="InterPro" id="IPR043502">
    <property type="entry name" value="DNA/RNA_pol_sf"/>
</dbReference>
<dbReference type="PANTHER" id="PTHR37984:SF5">
    <property type="entry name" value="PROTEIN NYNRIN-LIKE"/>
    <property type="match status" value="1"/>
</dbReference>
<evidence type="ECO:0000256" key="2">
    <source>
        <dbReference type="ARBA" id="ARBA00022695"/>
    </source>
</evidence>
<feature type="compositionally biased region" description="Basic residues" evidence="6">
    <location>
        <begin position="896"/>
        <end position="915"/>
    </location>
</feature>
<feature type="coiled-coil region" evidence="5">
    <location>
        <begin position="73"/>
        <end position="114"/>
    </location>
</feature>
<feature type="region of interest" description="Disordered" evidence="6">
    <location>
        <begin position="540"/>
        <end position="728"/>
    </location>
</feature>
<dbReference type="InterPro" id="IPR050951">
    <property type="entry name" value="Retrovirus_Pol_polyprotein"/>
</dbReference>
<dbReference type="Pfam" id="PF00078">
    <property type="entry name" value="RVT_1"/>
    <property type="match status" value="1"/>
</dbReference>
<dbReference type="GO" id="GO:0016779">
    <property type="term" value="F:nucleotidyltransferase activity"/>
    <property type="evidence" value="ECO:0007669"/>
    <property type="project" value="UniProtKB-KW"/>
</dbReference>
<feature type="compositionally biased region" description="Basic and acidic residues" evidence="6">
    <location>
        <begin position="566"/>
        <end position="584"/>
    </location>
</feature>
<evidence type="ECO:0000313" key="10">
    <source>
        <dbReference type="Proteomes" id="UP001231189"/>
    </source>
</evidence>
<keyword evidence="4" id="KW-0255">Endonuclease</keyword>
<evidence type="ECO:0000259" key="8">
    <source>
        <dbReference type="Pfam" id="PF03732"/>
    </source>
</evidence>
<evidence type="ECO:0000259" key="7">
    <source>
        <dbReference type="Pfam" id="PF00078"/>
    </source>
</evidence>
<reference evidence="9" key="1">
    <citation type="submission" date="2023-07" db="EMBL/GenBank/DDBJ databases">
        <title>A chromosome-level genome assembly of Lolium multiflorum.</title>
        <authorList>
            <person name="Chen Y."/>
            <person name="Copetti D."/>
            <person name="Kolliker R."/>
            <person name="Studer B."/>
        </authorList>
    </citation>
    <scope>NUCLEOTIDE SEQUENCE</scope>
    <source>
        <strain evidence="9">02402/16</strain>
        <tissue evidence="9">Leaf</tissue>
    </source>
</reference>
<dbReference type="SUPFAM" id="SSF56672">
    <property type="entry name" value="DNA/RNA polymerases"/>
    <property type="match status" value="1"/>
</dbReference>
<evidence type="ECO:0008006" key="11">
    <source>
        <dbReference type="Google" id="ProtNLM"/>
    </source>
</evidence>
<feature type="region of interest" description="Disordered" evidence="6">
    <location>
        <begin position="883"/>
        <end position="946"/>
    </location>
</feature>
<keyword evidence="2" id="KW-0548">Nucleotidyltransferase</keyword>
<feature type="compositionally biased region" description="Acidic residues" evidence="6">
    <location>
        <begin position="922"/>
        <end position="934"/>
    </location>
</feature>
<evidence type="ECO:0000256" key="4">
    <source>
        <dbReference type="ARBA" id="ARBA00022759"/>
    </source>
</evidence>
<feature type="domain" description="Reverse transcriptase" evidence="7">
    <location>
        <begin position="1184"/>
        <end position="1289"/>
    </location>
</feature>
<proteinExistence type="predicted"/>
<dbReference type="CDD" id="cd00303">
    <property type="entry name" value="retropepsin_like"/>
    <property type="match status" value="1"/>
</dbReference>
<keyword evidence="1" id="KW-0808">Transferase</keyword>
<evidence type="ECO:0000256" key="6">
    <source>
        <dbReference type="SAM" id="MobiDB-lite"/>
    </source>
</evidence>
<keyword evidence="5" id="KW-0175">Coiled coil</keyword>
<feature type="compositionally biased region" description="Basic and acidic residues" evidence="6">
    <location>
        <begin position="606"/>
        <end position="622"/>
    </location>
</feature>
<feature type="region of interest" description="Disordered" evidence="6">
    <location>
        <begin position="400"/>
        <end position="439"/>
    </location>
</feature>
<feature type="region of interest" description="Disordered" evidence="6">
    <location>
        <begin position="1606"/>
        <end position="1634"/>
    </location>
</feature>
<feature type="compositionally biased region" description="Pro residues" evidence="6">
    <location>
        <begin position="624"/>
        <end position="635"/>
    </location>
</feature>
<dbReference type="Gene3D" id="3.10.10.10">
    <property type="entry name" value="HIV Type 1 Reverse Transcriptase, subunit A, domain 1"/>
    <property type="match status" value="1"/>
</dbReference>
<sequence length="2099" mass="232603">MYAGNKDPDRISKDLSVKDLEKLIRRISSVSKKDTIPTSCRVEPYSGTNALPKPLMQHFISLGTQFIGYRDAVNGLKEALAKANKRVDDLAIKLEQSEKDRKKAEQDADSVGDLRKRLHEAETALSEKITQQIARDEDIIGRLESQNRHFVRKLGQDFELQEPEGDRLLDALSLLEIHGDLARRTIVDARTAFTRLFPYFFPKQKQPETFSDLPKHFIPEEDLALTFRQESLKIGVEGTIALVAESQQNIDWAKAGETKGINKEKWNCFIKAAKPHSKKILSFLGYKPAASSSTAKPDVVAWRHRGAQGSEAGTGRVLPSEASATPSPWARQYAGNFSIVPEDECWIPAKTNPVKLSIIPIGGIHLFIGETVDSNGNALVSNADATAAEQDAVAKIRSEMQELSEEDSALDLEKSKPTQSDPQLSHPGSPLSRKRPHPEALEAKRQEMLATAKKIATTAAAMLDERKEAAHFEDKVTELQQEADKIRREAIPPRKITFATPTEQQPFTTPKDNMKMAAEILKKKDEEIDIDYVRTLVASAMKQQSKAATSRRLESNPDHCTSTAQKDAHDNRNPDDESRTGSTEHRRKTREHPNPIPIPSKTPPLDPKKGKDVMYAGRDKYRNPSPPPNGYPRPPPPRRRSPAGNTRPHGAGGINIRDNVPPPRNGNRERTPEPRRSRNNDREPEPRRSRNNDREPEPRRSRNEEREPEPRRSRNDGGDYHQGPARTGSDLEKNSIFCWFDLKNAFEKHLRGTYKRPATTSDLQACIQKKGETSRSFLTRWLQTRNDCENVDNRTAMHAFIGGLQRGGLLRHKLTCLVNANKLTLDDMITIASDHTAADDDAGGDLAATAIPCISKRRTVITVKEAEEAAAVEAEQAGDINVVTTSPLPEPALPKLTKRCKRARKHRPCGKGGKGKNKDKEEDSSEAMDEDDASPDPKEGSAAKTNPFVKKSAGAYHTFLGTPIVHASKSALRILNATSRRVADVVVGNSIPRIDGYDFSKCLMDGGASLNIMYLETLERMNLTKEQLKHSTTEFHGVVPGKKANSLGSIRLPVAFGDANNFREEMITFEVVPFKSSYHVIFGRPTYHKFHARACYIYNKLKIPGPKGMITISGDYKKAHECKLGEAAFAESVLSREELQGYRVAVDPQEMHTTKKKISEQKTSFKAAIETKKINFKEGDSTKQIRMKKSDQKATSFITPFGTYCYVTMPFGLKNAGATYQRTMQRCLKDQIGRNMHAYVDDIAVMTRKGSDLISDLTETFENLRRYKMMLNPLKCVFGVPAGKLLGFIVSHRGIEVNPEKIKAILGIKRPTCLKDVQRLTDCVAAISRFVSRLGEKALPLYKLLKKTDKFVWDDAADAALQGLKEILTSPPILAAPEESEPMLLYLADNRITPFFPVYGSAVLPSDIIHDSPRVSANNEETVTQGRIAYLVDLIEARNQLDQRSTIYQKNFDAITRRVRNRSFMAGDLVLRLRQILMPSENTRGSPDDTSEGKGSSIPVDFQTMDQTGLEDEYNSPMNLEVARTELPSSADNTCTADGSVRNVDADRDAFVDAAADGAKASPAKRSTGGFADEEDLFDIDEGFVEPPHKKAKSDASSPVVVASEASAPKVAPMAQASTASSLSKGKDISPTAATTAPFSDLRGVISSLEIFASRFTSLEANKVRLQKEAESSSSKLDAAVKIAAAARQEIDSLKEELARLKKKLKEEEASRLVAEARAAEKDEVLRQSSLALLEAANIPVNALERVPNNSPANAVSTVLASHQLTQELLMKGKSVLAQIHSMIFPKINQDKTLGQLIDTFATDTKEAIEVFKRTSRIFGAVLAFQLMMGYGFKGDIEEMTKGLPKGQDGQSVDLSTFKASALICARQLLELVFPVSSFADDSSGALPESDRIQRMKDRLTQMEKDLCSTYALAAIINKKSETAANMERYILGELHKATESLNFIALNPVEENKRIHERVHSLNQLSSSEEIFWRDHSKASAVVKFQDRVQQVHQFFDKCYKAMRVVWKTMFPLNAVPPTLLTLMSEFGSAKKVRELVRSQVFAGAKCTLALVLACYPSAHLLSIANATGDFEELYPKVLAPANCIVSNVPEEKETLQG</sequence>
<feature type="region of interest" description="Disordered" evidence="6">
    <location>
        <begin position="1480"/>
        <end position="1500"/>
    </location>
</feature>
<gene>
    <name evidence="9" type="ORF">QYE76_006019</name>
</gene>
<evidence type="ECO:0000256" key="5">
    <source>
        <dbReference type="SAM" id="Coils"/>
    </source>
</evidence>
<feature type="domain" description="Retrotransposon gag" evidence="8">
    <location>
        <begin position="730"/>
        <end position="805"/>
    </location>
</feature>
<keyword evidence="3" id="KW-0540">Nuclease</keyword>
<dbReference type="PANTHER" id="PTHR37984">
    <property type="entry name" value="PROTEIN CBG26694"/>
    <property type="match status" value="1"/>
</dbReference>
<dbReference type="Pfam" id="PF03732">
    <property type="entry name" value="Retrotrans_gag"/>
    <property type="match status" value="1"/>
</dbReference>